<dbReference type="STRING" id="278944.A0A4Z1J881"/>
<dbReference type="InterPro" id="IPR000873">
    <property type="entry name" value="AMP-dep_synth/lig_dom"/>
</dbReference>
<comment type="similarity">
    <text evidence="1">Belongs to the ATP-dependent AMP-binding enzyme family.</text>
</comment>
<gene>
    <name evidence="4" type="ORF">BOTNAR_0011g00090</name>
</gene>
<organism evidence="4 5">
    <name type="scientific">Botryotinia narcissicola</name>
    <dbReference type="NCBI Taxonomy" id="278944"/>
    <lineage>
        <taxon>Eukaryota</taxon>
        <taxon>Fungi</taxon>
        <taxon>Dikarya</taxon>
        <taxon>Ascomycota</taxon>
        <taxon>Pezizomycotina</taxon>
        <taxon>Leotiomycetes</taxon>
        <taxon>Helotiales</taxon>
        <taxon>Sclerotiniaceae</taxon>
        <taxon>Botryotinia</taxon>
    </lineage>
</organism>
<dbReference type="InterPro" id="IPR025110">
    <property type="entry name" value="AMP-bd_C"/>
</dbReference>
<dbReference type="Gene3D" id="3.40.50.12780">
    <property type="entry name" value="N-terminal domain of ligase-like"/>
    <property type="match status" value="1"/>
</dbReference>
<dbReference type="InterPro" id="IPR042099">
    <property type="entry name" value="ANL_N_sf"/>
</dbReference>
<feature type="domain" description="AMP-dependent synthetase/ligase" evidence="2">
    <location>
        <begin position="67"/>
        <end position="362"/>
    </location>
</feature>
<dbReference type="Pfam" id="PF13193">
    <property type="entry name" value="AMP-binding_C"/>
    <property type="match status" value="1"/>
</dbReference>
<dbReference type="PANTHER" id="PTHR24096">
    <property type="entry name" value="LONG-CHAIN-FATTY-ACID--COA LIGASE"/>
    <property type="match status" value="1"/>
</dbReference>
<dbReference type="OrthoDB" id="6509636at2759"/>
<dbReference type="GO" id="GO:0019748">
    <property type="term" value="P:secondary metabolic process"/>
    <property type="evidence" value="ECO:0007669"/>
    <property type="project" value="TreeGrafter"/>
</dbReference>
<dbReference type="CDD" id="cd05911">
    <property type="entry name" value="Firefly_Luc_like"/>
    <property type="match status" value="1"/>
</dbReference>
<evidence type="ECO:0000313" key="5">
    <source>
        <dbReference type="Proteomes" id="UP000297452"/>
    </source>
</evidence>
<dbReference type="Proteomes" id="UP000297452">
    <property type="component" value="Unassembled WGS sequence"/>
</dbReference>
<evidence type="ECO:0000259" key="2">
    <source>
        <dbReference type="Pfam" id="PF00501"/>
    </source>
</evidence>
<keyword evidence="5" id="KW-1185">Reference proteome</keyword>
<evidence type="ECO:0000256" key="1">
    <source>
        <dbReference type="ARBA" id="ARBA00006432"/>
    </source>
</evidence>
<dbReference type="InterPro" id="IPR045851">
    <property type="entry name" value="AMP-bd_C_sf"/>
</dbReference>
<proteinExistence type="inferred from homology"/>
<name>A0A4Z1J881_9HELO</name>
<dbReference type="EMBL" id="PQXJ01000011">
    <property type="protein sequence ID" value="TGO69394.1"/>
    <property type="molecule type" value="Genomic_DNA"/>
</dbReference>
<evidence type="ECO:0008006" key="6">
    <source>
        <dbReference type="Google" id="ProtNLM"/>
    </source>
</evidence>
<evidence type="ECO:0000259" key="3">
    <source>
        <dbReference type="Pfam" id="PF13193"/>
    </source>
</evidence>
<accession>A0A4Z1J881</accession>
<evidence type="ECO:0000313" key="4">
    <source>
        <dbReference type="EMBL" id="TGO69394.1"/>
    </source>
</evidence>
<sequence length="513" mass="56599">MVFLAEKTVDIPTKDISSWIFDNVPYDQDAVIYIDAADPSRSISASQARIIIRRLVAGFHAAGLKRGIIAAGGVFTGTNPSYTSHELTHHIKTSRAKFLIAEPEILTNVLTAAKECNIKSSNIWIFDVLGQTVPDSFKSFRDLMKHGEEDWVRFDNEETSRKTTAARLFSSGTTGPPKAAALSHFNLVAQHVLVYEQAPRSESLKQETVAHTTALKGGHVSAVMRRFELIPYLNIAEKYQINEIMVVPPIAIAIIMSGVAGDKLRSIKHAGVGAAPMGKESQEKLKQLCAPGATLTQAFGMTETTCICAQFWFWEDDTTGSVGRMLPNIDAKIIDDDGNDITAYDVRGELCVRGPTIIAGYFENETANRLSFDSDNFFKTGDIVYCDSKTKTWYIVDRKKELIKVRGFQVAPPEIESVLLSHPLIVDAAVIGIKGSDADGEIPRAYVVKRPGEESKGLDEKDVKKWCGERLARYKELTGGIKFVEAIPKNASGKILKRMLREQADKEGKMARL</sequence>
<dbReference type="PANTHER" id="PTHR24096:SF265">
    <property type="entry name" value="ENZYME, PUTATIVE (AFU_ORTHOLOGUE AFUA_5G14270)-RELATED"/>
    <property type="match status" value="1"/>
</dbReference>
<dbReference type="SUPFAM" id="SSF56801">
    <property type="entry name" value="Acetyl-CoA synthetase-like"/>
    <property type="match status" value="1"/>
</dbReference>
<protein>
    <recommendedName>
        <fullName evidence="6">AMP-dependent synthetase/ligase domain-containing protein</fullName>
    </recommendedName>
</protein>
<dbReference type="FunFam" id="3.30.300.30:FF:000007">
    <property type="entry name" value="4-coumarate--CoA ligase 2"/>
    <property type="match status" value="1"/>
</dbReference>
<feature type="domain" description="AMP-binding enzyme C-terminal" evidence="3">
    <location>
        <begin position="414"/>
        <end position="494"/>
    </location>
</feature>
<dbReference type="Gene3D" id="3.30.300.30">
    <property type="match status" value="1"/>
</dbReference>
<comment type="caution">
    <text evidence="4">The sequence shown here is derived from an EMBL/GenBank/DDBJ whole genome shotgun (WGS) entry which is preliminary data.</text>
</comment>
<dbReference type="Pfam" id="PF00501">
    <property type="entry name" value="AMP-binding"/>
    <property type="match status" value="1"/>
</dbReference>
<dbReference type="GO" id="GO:0016405">
    <property type="term" value="F:CoA-ligase activity"/>
    <property type="evidence" value="ECO:0007669"/>
    <property type="project" value="TreeGrafter"/>
</dbReference>
<reference evidence="4 5" key="1">
    <citation type="submission" date="2017-12" db="EMBL/GenBank/DDBJ databases">
        <title>Comparative genomics of Botrytis spp.</title>
        <authorList>
            <person name="Valero-Jimenez C.A."/>
            <person name="Tapia P."/>
            <person name="Veloso J."/>
            <person name="Silva-Moreno E."/>
            <person name="Staats M."/>
            <person name="Valdes J.H."/>
            <person name="Van Kan J.A.L."/>
        </authorList>
    </citation>
    <scope>NUCLEOTIDE SEQUENCE [LARGE SCALE GENOMIC DNA]</scope>
    <source>
        <strain evidence="4 5">MUCL2120</strain>
    </source>
</reference>
<dbReference type="AlphaFoldDB" id="A0A4Z1J881"/>